<evidence type="ECO:0000313" key="2">
    <source>
        <dbReference type="Proteomes" id="UP000240618"/>
    </source>
</evidence>
<proteinExistence type="predicted"/>
<dbReference type="InterPro" id="IPR025395">
    <property type="entry name" value="Phage_tail_terminator-like"/>
</dbReference>
<dbReference type="Gene3D" id="3.30.2000.20">
    <property type="match status" value="1"/>
</dbReference>
<name>A0A2I6PI58_9CAUD</name>
<protein>
    <submittedName>
        <fullName evidence="1">Tail terminator protein</fullName>
    </submittedName>
</protein>
<dbReference type="EMBL" id="MG596800">
    <property type="protein sequence ID" value="AUM59729.1"/>
    <property type="molecule type" value="Genomic_DNA"/>
</dbReference>
<dbReference type="GeneID" id="55606431"/>
<sequence>MSQTQVYQALIAAIKAVPNMVPFGTQGTPWKPPSNVGYADVSIIQNPPSAYTLGDEGEDMVDGIAQVLLKYPVDKGVLTPSRLGDSLRESFKAGRRIFFEDQEVIIRSSGLGRFDDMDGKLVNPFTIYWYALIRR</sequence>
<accession>A0A2I6PI58</accession>
<dbReference type="KEGG" id="vg:55606431"/>
<dbReference type="RefSeq" id="YP_009836192.1">
    <property type="nucleotide sequence ID" value="NC_048687.1"/>
</dbReference>
<dbReference type="Proteomes" id="UP000240618">
    <property type="component" value="Segment"/>
</dbReference>
<reference evidence="1 2" key="1">
    <citation type="journal article" date="2018" name="Arch. Virol.">
        <title>Genome sequence of the novel virulent bacteriophage PMBT14 with lytic activity against Pseudomonas fluorescens DSM 50090(R).</title>
        <authorList>
            <person name="Koberg S."/>
            <person name="Gieschler S."/>
            <person name="Brinks E."/>
            <person name="Wenning M."/>
            <person name="Neve H."/>
            <person name="Franz C.M."/>
        </authorList>
    </citation>
    <scope>NUCLEOTIDE SEQUENCE [LARGE SCALE GENOMIC DNA]</scope>
</reference>
<dbReference type="Pfam" id="PF13554">
    <property type="entry name" value="Phage_tail_terminator_5"/>
    <property type="match status" value="1"/>
</dbReference>
<keyword evidence="2" id="KW-1185">Reference proteome</keyword>
<organism evidence="1 2">
    <name type="scientific">Pseudomonas phage PMBT14</name>
    <dbReference type="NCBI Taxonomy" id="2059855"/>
    <lineage>
        <taxon>Viruses</taxon>
        <taxon>Duplodnaviria</taxon>
        <taxon>Heunggongvirae</taxon>
        <taxon>Uroviricota</taxon>
        <taxon>Caudoviricetes</taxon>
        <taxon>Knuthellervirus</taxon>
        <taxon>Knuthellervirus PMBT14</taxon>
    </lineage>
</organism>
<evidence type="ECO:0000313" key="1">
    <source>
        <dbReference type="EMBL" id="AUM59729.1"/>
    </source>
</evidence>